<dbReference type="EMBL" id="JAKCXM010000665">
    <property type="protein sequence ID" value="KAJ0392319.1"/>
    <property type="molecule type" value="Genomic_DNA"/>
</dbReference>
<feature type="compositionally biased region" description="Low complexity" evidence="1">
    <location>
        <begin position="73"/>
        <end position="98"/>
    </location>
</feature>
<accession>A0AAD5Q5N9</accession>
<evidence type="ECO:0000313" key="3">
    <source>
        <dbReference type="Proteomes" id="UP001209570"/>
    </source>
</evidence>
<dbReference type="InterPro" id="IPR027417">
    <property type="entry name" value="P-loop_NTPase"/>
</dbReference>
<name>A0AAD5Q5N9_PYTIN</name>
<feature type="region of interest" description="Disordered" evidence="1">
    <location>
        <begin position="1"/>
        <end position="134"/>
    </location>
</feature>
<dbReference type="Gene3D" id="3.10.10.10">
    <property type="entry name" value="HIV Type 1 Reverse Transcriptase, subunit A, domain 1"/>
    <property type="match status" value="1"/>
</dbReference>
<dbReference type="PANTHER" id="PTHR24559:SF444">
    <property type="entry name" value="REVERSE TRANSCRIPTASE DOMAIN-CONTAINING PROTEIN"/>
    <property type="match status" value="1"/>
</dbReference>
<feature type="compositionally biased region" description="Polar residues" evidence="1">
    <location>
        <begin position="1"/>
        <end position="17"/>
    </location>
</feature>
<proteinExistence type="predicted"/>
<dbReference type="AlphaFoldDB" id="A0AAD5Q5N9"/>
<organism evidence="2 3">
    <name type="scientific">Pythium insidiosum</name>
    <name type="common">Pythiosis disease agent</name>
    <dbReference type="NCBI Taxonomy" id="114742"/>
    <lineage>
        <taxon>Eukaryota</taxon>
        <taxon>Sar</taxon>
        <taxon>Stramenopiles</taxon>
        <taxon>Oomycota</taxon>
        <taxon>Peronosporomycetes</taxon>
        <taxon>Pythiales</taxon>
        <taxon>Pythiaceae</taxon>
        <taxon>Pythium</taxon>
    </lineage>
</organism>
<evidence type="ECO:0000256" key="1">
    <source>
        <dbReference type="SAM" id="MobiDB-lite"/>
    </source>
</evidence>
<dbReference type="SUPFAM" id="SSF52540">
    <property type="entry name" value="P-loop containing nucleoside triphosphate hydrolases"/>
    <property type="match status" value="1"/>
</dbReference>
<dbReference type="InterPro" id="IPR043502">
    <property type="entry name" value="DNA/RNA_pol_sf"/>
</dbReference>
<keyword evidence="3" id="KW-1185">Reference proteome</keyword>
<dbReference type="SUPFAM" id="SSF56672">
    <property type="entry name" value="DNA/RNA polymerases"/>
    <property type="match status" value="1"/>
</dbReference>
<gene>
    <name evidence="2" type="ORF">P43SY_003151</name>
</gene>
<protein>
    <submittedName>
        <fullName evidence="2">Uncharacterized protein</fullName>
    </submittedName>
</protein>
<dbReference type="Proteomes" id="UP001209570">
    <property type="component" value="Unassembled WGS sequence"/>
</dbReference>
<feature type="compositionally biased region" description="Polar residues" evidence="1">
    <location>
        <begin position="103"/>
        <end position="132"/>
    </location>
</feature>
<evidence type="ECO:0000313" key="2">
    <source>
        <dbReference type="EMBL" id="KAJ0392319.1"/>
    </source>
</evidence>
<sequence>MQGHLTATASSGNESNVDSAAESSDDEAADASDGDQESEASATKSKTTADRDDDASSSDNDVETNEHSESESGDYGAAASDSDSESEASATKSKSTADGNDAASPSASDNDGEANKSSAAESDSNDQATAPKNNPRDIDAILVWKKTGSRFKTLKDFLNSKQGKQHKPPKAHGAGDSWMACGYDAVGVALDLLRLPNPVSNQMIEDFRKRGAKRREIDASTIAENGVTWPELRQFMKSLGSIDISVVEQNIFKGQSEGVDALAQLHLQDGVYLVGSSSYALGQVSGPSPVSVFLRMGQSLGRLKDSAIERIIHPEAEHIINNYERRNTTMADMQLVILRGMPGSGKTTFAWFMELYARPIGLSVPGTIKNATVSAFVDSELDGFPVYTTEGFVLDVPENQNLLLARRVGTARVRGARPKRHDPDALHEAAVLHYSKHAHVSRHGPTKIMNKREVKNIADGEFCFFVSATSEKAARQLPSDWEAYENHPAEDLLKSFKDTVFVKQLASTLPTRSVDVQAEIELLGPTPVVRRQFRLSEEQKEAIRQWTQEMLSAAMIRPSTSAFSSPTFCIKKAVGWRIVHDFHTINARVRIPATPGPRKEDIYDAMSKGRIFSALDLLWSALPP</sequence>
<dbReference type="PANTHER" id="PTHR24559">
    <property type="entry name" value="TRANSPOSON TY3-I GAG-POL POLYPROTEIN"/>
    <property type="match status" value="1"/>
</dbReference>
<feature type="compositionally biased region" description="Acidic residues" evidence="1">
    <location>
        <begin position="51"/>
        <end position="63"/>
    </location>
</feature>
<reference evidence="2" key="1">
    <citation type="submission" date="2021-12" db="EMBL/GenBank/DDBJ databases">
        <title>Prjna785345.</title>
        <authorList>
            <person name="Rujirawat T."/>
            <person name="Krajaejun T."/>
        </authorList>
    </citation>
    <scope>NUCLEOTIDE SEQUENCE</scope>
    <source>
        <strain evidence="2">Pi057C3</strain>
    </source>
</reference>
<feature type="compositionally biased region" description="Acidic residues" evidence="1">
    <location>
        <begin position="23"/>
        <end position="38"/>
    </location>
</feature>
<comment type="caution">
    <text evidence="2">The sequence shown here is derived from an EMBL/GenBank/DDBJ whole genome shotgun (WGS) entry which is preliminary data.</text>
</comment>
<dbReference type="InterPro" id="IPR053134">
    <property type="entry name" value="RNA-dir_DNA_polymerase"/>
</dbReference>